<evidence type="ECO:0000256" key="7">
    <source>
        <dbReference type="SAM" id="Phobius"/>
    </source>
</evidence>
<dbReference type="GO" id="GO:0042907">
    <property type="term" value="F:xanthine transmembrane transporter activity"/>
    <property type="evidence" value="ECO:0007669"/>
    <property type="project" value="TreeGrafter"/>
</dbReference>
<feature type="transmembrane region" description="Helical" evidence="7">
    <location>
        <begin position="197"/>
        <end position="222"/>
    </location>
</feature>
<feature type="transmembrane region" description="Helical" evidence="7">
    <location>
        <begin position="321"/>
        <end position="339"/>
    </location>
</feature>
<keyword evidence="6 7" id="KW-0472">Membrane</keyword>
<evidence type="ECO:0000256" key="5">
    <source>
        <dbReference type="ARBA" id="ARBA00022989"/>
    </source>
</evidence>
<feature type="transmembrane region" description="Helical" evidence="7">
    <location>
        <begin position="134"/>
        <end position="154"/>
    </location>
</feature>
<dbReference type="OrthoDB" id="9805749at2"/>
<evidence type="ECO:0000256" key="1">
    <source>
        <dbReference type="ARBA" id="ARBA00004141"/>
    </source>
</evidence>
<feature type="transmembrane region" description="Helical" evidence="7">
    <location>
        <begin position="55"/>
        <end position="77"/>
    </location>
</feature>
<dbReference type="Pfam" id="PF00860">
    <property type="entry name" value="Xan_ur_permease"/>
    <property type="match status" value="1"/>
</dbReference>
<keyword evidence="5 7" id="KW-1133">Transmembrane helix</keyword>
<feature type="transmembrane region" description="Helical" evidence="7">
    <location>
        <begin position="379"/>
        <end position="400"/>
    </location>
</feature>
<protein>
    <submittedName>
        <fullName evidence="8">Xanthine/uracil permease</fullName>
    </submittedName>
</protein>
<name>A0A401UL06_9CLOT</name>
<reference evidence="8 9" key="1">
    <citation type="submission" date="2018-11" db="EMBL/GenBank/DDBJ databases">
        <title>Genome sequencing and assembly of Clostridium tagluense strain A121.</title>
        <authorList>
            <person name="Murakami T."/>
            <person name="Segawa T."/>
            <person name="Shcherbakova V.A."/>
            <person name="Mori H."/>
            <person name="Yoshimura Y."/>
        </authorList>
    </citation>
    <scope>NUCLEOTIDE SEQUENCE [LARGE SCALE GENOMIC DNA]</scope>
    <source>
        <strain evidence="8 9">A121</strain>
    </source>
</reference>
<dbReference type="NCBIfam" id="TIGR00801">
    <property type="entry name" value="ncs2"/>
    <property type="match status" value="1"/>
</dbReference>
<comment type="caution">
    <text evidence="8">The sequence shown here is derived from an EMBL/GenBank/DDBJ whole genome shotgun (WGS) entry which is preliminary data.</text>
</comment>
<dbReference type="GO" id="GO:0005886">
    <property type="term" value="C:plasma membrane"/>
    <property type="evidence" value="ECO:0007669"/>
    <property type="project" value="UniProtKB-ARBA"/>
</dbReference>
<dbReference type="AlphaFoldDB" id="A0A401UL06"/>
<dbReference type="Proteomes" id="UP000287872">
    <property type="component" value="Unassembled WGS sequence"/>
</dbReference>
<comment type="subcellular location">
    <subcellularLocation>
        <location evidence="1">Membrane</location>
        <topology evidence="1">Multi-pass membrane protein</topology>
    </subcellularLocation>
</comment>
<evidence type="ECO:0000313" key="8">
    <source>
        <dbReference type="EMBL" id="GCD10185.1"/>
    </source>
</evidence>
<feature type="transmembrane region" description="Helical" evidence="7">
    <location>
        <begin position="234"/>
        <end position="254"/>
    </location>
</feature>
<dbReference type="PANTHER" id="PTHR42810:SF2">
    <property type="entry name" value="PURINE PERMEASE C1399.01C-RELATED"/>
    <property type="match status" value="1"/>
</dbReference>
<keyword evidence="9" id="KW-1185">Reference proteome</keyword>
<keyword evidence="4 7" id="KW-0812">Transmembrane</keyword>
<keyword evidence="3" id="KW-0813">Transport</keyword>
<accession>A0A401UL06</accession>
<feature type="transmembrane region" description="Helical" evidence="7">
    <location>
        <begin position="345"/>
        <end position="367"/>
    </location>
</feature>
<dbReference type="InterPro" id="IPR006042">
    <property type="entry name" value="Xan_ur_permease"/>
</dbReference>
<evidence type="ECO:0000256" key="2">
    <source>
        <dbReference type="ARBA" id="ARBA00008821"/>
    </source>
</evidence>
<evidence type="ECO:0000313" key="9">
    <source>
        <dbReference type="Proteomes" id="UP000287872"/>
    </source>
</evidence>
<dbReference type="RefSeq" id="WP_125000338.1">
    <property type="nucleotide sequence ID" value="NZ_BHYK01000008.1"/>
</dbReference>
<feature type="transmembrane region" description="Helical" evidence="7">
    <location>
        <begin position="21"/>
        <end position="49"/>
    </location>
</feature>
<sequence>MSSNQKSLLFQFDGKPSLKEIIPLGLQHVVAMFVGCVTPALIIAGIANLNATDKILLVQSSLFFAGIATLIQIFPLGKVIGSKLPVMMGVSFAYVPTLAAITGEFNIATVFGAQIVGGLVAIIFGIFLKKLIKFFPPLVTGTVIFAIGLSLYSVAIKYIAGGVGSATFGSPKNWVVALVTLSVVIFLNFFTKGALKLASILIGMIVGYVIAIFLGMVSFDAIASAGLFQAPKPLHFGISFNTTAIISMAIMYVVNSVQAIGELSVITLGGMNRTPTDKELSGGIIGNGFSSILGALFGCMPTSTYGQNAGIITTNKVINKWVFVFASFVVILAGLIPKFASLLTTIPQCVLGGATISVFATITMTGIKMITSNELTMRNSAIVGIAIALGVGIVEVPNSFALFPTWFISIFGKSSIVVTTLVAIALNLILPKDKPEDAIITKANCQTKGM</sequence>
<dbReference type="EMBL" id="BHYK01000008">
    <property type="protein sequence ID" value="GCD10185.1"/>
    <property type="molecule type" value="Genomic_DNA"/>
</dbReference>
<comment type="similarity">
    <text evidence="2">Belongs to the nucleobase:cation symporter-2 (NCS2) (TC 2.A.40) family.</text>
</comment>
<feature type="transmembrane region" description="Helical" evidence="7">
    <location>
        <begin position="174"/>
        <end position="190"/>
    </location>
</feature>
<feature type="transmembrane region" description="Helical" evidence="7">
    <location>
        <begin position="107"/>
        <end position="127"/>
    </location>
</feature>
<evidence type="ECO:0000256" key="6">
    <source>
        <dbReference type="ARBA" id="ARBA00023136"/>
    </source>
</evidence>
<proteinExistence type="inferred from homology"/>
<evidence type="ECO:0000256" key="3">
    <source>
        <dbReference type="ARBA" id="ARBA00022448"/>
    </source>
</evidence>
<gene>
    <name evidence="8" type="ORF">Ctaglu_18080</name>
</gene>
<evidence type="ECO:0000256" key="4">
    <source>
        <dbReference type="ARBA" id="ARBA00022692"/>
    </source>
</evidence>
<feature type="transmembrane region" description="Helical" evidence="7">
    <location>
        <begin position="406"/>
        <end position="430"/>
    </location>
</feature>
<organism evidence="8 9">
    <name type="scientific">Clostridium tagluense</name>
    <dbReference type="NCBI Taxonomy" id="360422"/>
    <lineage>
        <taxon>Bacteria</taxon>
        <taxon>Bacillati</taxon>
        <taxon>Bacillota</taxon>
        <taxon>Clostridia</taxon>
        <taxon>Eubacteriales</taxon>
        <taxon>Clostridiaceae</taxon>
        <taxon>Clostridium</taxon>
    </lineage>
</organism>
<dbReference type="NCBIfam" id="NF037981">
    <property type="entry name" value="NCS2_1"/>
    <property type="match status" value="1"/>
</dbReference>
<dbReference type="PANTHER" id="PTHR42810">
    <property type="entry name" value="PURINE PERMEASE C1399.01C-RELATED"/>
    <property type="match status" value="1"/>
</dbReference>
<dbReference type="InterPro" id="IPR006043">
    <property type="entry name" value="NCS2"/>
</dbReference>